<evidence type="ECO:0000256" key="7">
    <source>
        <dbReference type="ARBA" id="ARBA00023004"/>
    </source>
</evidence>
<dbReference type="GO" id="GO:0005506">
    <property type="term" value="F:iron ion binding"/>
    <property type="evidence" value="ECO:0007669"/>
    <property type="project" value="InterPro"/>
</dbReference>
<evidence type="ECO:0008006" key="15">
    <source>
        <dbReference type="Google" id="ProtNLM"/>
    </source>
</evidence>
<dbReference type="Proteomes" id="UP001419268">
    <property type="component" value="Unassembled WGS sequence"/>
</dbReference>
<evidence type="ECO:0000313" key="14">
    <source>
        <dbReference type="Proteomes" id="UP001419268"/>
    </source>
</evidence>
<feature type="signal peptide" evidence="12">
    <location>
        <begin position="1"/>
        <end position="20"/>
    </location>
</feature>
<accession>A0AAP0IAH7</accession>
<keyword evidence="9" id="KW-0472">Membrane</keyword>
<evidence type="ECO:0000256" key="12">
    <source>
        <dbReference type="SAM" id="SignalP"/>
    </source>
</evidence>
<dbReference type="GO" id="GO:0016020">
    <property type="term" value="C:membrane"/>
    <property type="evidence" value="ECO:0007669"/>
    <property type="project" value="UniProtKB-SubCell"/>
</dbReference>
<keyword evidence="7 10" id="KW-0408">Iron</keyword>
<dbReference type="PANTHER" id="PTHR47943:SF2">
    <property type="entry name" value="CYTOCHROME P450"/>
    <property type="match status" value="1"/>
</dbReference>
<dbReference type="FunFam" id="1.10.630.10:FF:000011">
    <property type="entry name" value="Cytochrome P450 83B1"/>
    <property type="match status" value="1"/>
</dbReference>
<dbReference type="AlphaFoldDB" id="A0AAP0IAH7"/>
<dbReference type="InterPro" id="IPR001128">
    <property type="entry name" value="Cyt_P450"/>
</dbReference>
<dbReference type="Gene3D" id="1.10.630.10">
    <property type="entry name" value="Cytochrome P450"/>
    <property type="match status" value="1"/>
</dbReference>
<keyword evidence="6 11" id="KW-0560">Oxidoreductase</keyword>
<evidence type="ECO:0000256" key="10">
    <source>
        <dbReference type="PIRSR" id="PIRSR602401-1"/>
    </source>
</evidence>
<comment type="similarity">
    <text evidence="3 11">Belongs to the cytochrome P450 family.</text>
</comment>
<comment type="caution">
    <text evidence="13">The sequence shown here is derived from an EMBL/GenBank/DDBJ whole genome shotgun (WGS) entry which is preliminary data.</text>
</comment>
<evidence type="ECO:0000256" key="8">
    <source>
        <dbReference type="ARBA" id="ARBA00023033"/>
    </source>
</evidence>
<dbReference type="EMBL" id="JBBNAG010000008">
    <property type="protein sequence ID" value="KAK9111814.1"/>
    <property type="molecule type" value="Genomic_DNA"/>
</dbReference>
<dbReference type="CDD" id="cd11072">
    <property type="entry name" value="CYP71-like"/>
    <property type="match status" value="1"/>
</dbReference>
<keyword evidence="8 11" id="KW-0503">Monooxygenase</keyword>
<feature type="chain" id="PRO_5042987462" description="Cytochrome P450" evidence="12">
    <location>
        <begin position="21"/>
        <end position="501"/>
    </location>
</feature>
<feature type="binding site" description="axial binding residue" evidence="10">
    <location>
        <position position="441"/>
    </location>
    <ligand>
        <name>heme</name>
        <dbReference type="ChEBI" id="CHEBI:30413"/>
    </ligand>
    <ligandPart>
        <name>Fe</name>
        <dbReference type="ChEBI" id="CHEBI:18248"/>
    </ligandPart>
</feature>
<evidence type="ECO:0000256" key="1">
    <source>
        <dbReference type="ARBA" id="ARBA00001971"/>
    </source>
</evidence>
<dbReference type="PANTHER" id="PTHR47943">
    <property type="entry name" value="CYTOCHROME P450 93A3-LIKE"/>
    <property type="match status" value="1"/>
</dbReference>
<dbReference type="InterPro" id="IPR017972">
    <property type="entry name" value="Cyt_P450_CS"/>
</dbReference>
<sequence length="501" mass="56933">MWTLWIPFAILLSTLLYTLTIRKAKNNQASSLPPGPSRGLPILGHLLMLGEFPHRDLHHLSKQYGPIMHLRLGLIPTIVASSPQAAELFLKTHDLVFASRPFTQAAMYISYDQKGLSFSKYGAYWRNLRKVCTLELLSSLKIESFKGMRKEEVTLFVESLKEVARGHSVVDLSAKITTLSTDMACRMVLGKKYVEDEAGQRGFHAFVHEGMHLSALPNIADYVPYIGALDLQGLNKRMKAVFKFFDDFFEKIIHDHVNERSELGDHRDFVDVMLSVMHQSKDAEFPIDASSIKAVMLDILVGSMDTTATAIEWIISEILKNPSVMREVQQELEQVVGLGRMVEESNIINLEYLEMVMKETFRLHPVAPLLIPHESMKDCTVNGFRIPRKSRVIVNTWAIGRDPNVWPDADKFLPERFRASNIDFRGRDFQLLPFGSGRRGCPGMQLGITVVKLVVAQLMHCFNWELPDGMLPEELNMDERFGLTLPRAKHLCVIPKYRLSI</sequence>
<keyword evidence="12" id="KW-0732">Signal</keyword>
<dbReference type="SUPFAM" id="SSF48264">
    <property type="entry name" value="Cytochrome P450"/>
    <property type="match status" value="1"/>
</dbReference>
<evidence type="ECO:0000256" key="9">
    <source>
        <dbReference type="ARBA" id="ARBA00023136"/>
    </source>
</evidence>
<protein>
    <recommendedName>
        <fullName evidence="15">Cytochrome P450</fullName>
    </recommendedName>
</protein>
<comment type="subcellular location">
    <subcellularLocation>
        <location evidence="2">Membrane</location>
    </subcellularLocation>
</comment>
<evidence type="ECO:0000256" key="2">
    <source>
        <dbReference type="ARBA" id="ARBA00004370"/>
    </source>
</evidence>
<evidence type="ECO:0000256" key="6">
    <source>
        <dbReference type="ARBA" id="ARBA00023002"/>
    </source>
</evidence>
<dbReference type="Pfam" id="PF00067">
    <property type="entry name" value="p450"/>
    <property type="match status" value="1"/>
</dbReference>
<dbReference type="InterPro" id="IPR036396">
    <property type="entry name" value="Cyt_P450_sf"/>
</dbReference>
<proteinExistence type="inferred from homology"/>
<reference evidence="13 14" key="1">
    <citation type="submission" date="2024-01" db="EMBL/GenBank/DDBJ databases">
        <title>Genome assemblies of Stephania.</title>
        <authorList>
            <person name="Yang L."/>
        </authorList>
    </citation>
    <scope>NUCLEOTIDE SEQUENCE [LARGE SCALE GENOMIC DNA]</scope>
    <source>
        <strain evidence="13">JXDWG</strain>
        <tissue evidence="13">Leaf</tissue>
    </source>
</reference>
<gene>
    <name evidence="13" type="ORF">Scep_019333</name>
</gene>
<evidence type="ECO:0000256" key="11">
    <source>
        <dbReference type="RuleBase" id="RU000461"/>
    </source>
</evidence>
<dbReference type="GO" id="GO:0016705">
    <property type="term" value="F:oxidoreductase activity, acting on paired donors, with incorporation or reduction of molecular oxygen"/>
    <property type="evidence" value="ECO:0007669"/>
    <property type="project" value="InterPro"/>
</dbReference>
<dbReference type="InterPro" id="IPR002401">
    <property type="entry name" value="Cyt_P450_E_grp-I"/>
</dbReference>
<dbReference type="PRINTS" id="PR00385">
    <property type="entry name" value="P450"/>
</dbReference>
<keyword evidence="4 10" id="KW-0349">Heme</keyword>
<name>A0AAP0IAH7_9MAGN</name>
<keyword evidence="5 10" id="KW-0479">Metal-binding</keyword>
<keyword evidence="14" id="KW-1185">Reference proteome</keyword>
<comment type="cofactor">
    <cofactor evidence="1 10">
        <name>heme</name>
        <dbReference type="ChEBI" id="CHEBI:30413"/>
    </cofactor>
</comment>
<evidence type="ECO:0000256" key="3">
    <source>
        <dbReference type="ARBA" id="ARBA00010617"/>
    </source>
</evidence>
<evidence type="ECO:0000313" key="13">
    <source>
        <dbReference type="EMBL" id="KAK9111814.1"/>
    </source>
</evidence>
<dbReference type="PROSITE" id="PS00086">
    <property type="entry name" value="CYTOCHROME_P450"/>
    <property type="match status" value="1"/>
</dbReference>
<dbReference type="GO" id="GO:0020037">
    <property type="term" value="F:heme binding"/>
    <property type="evidence" value="ECO:0007669"/>
    <property type="project" value="InterPro"/>
</dbReference>
<organism evidence="13 14">
    <name type="scientific">Stephania cephalantha</name>
    <dbReference type="NCBI Taxonomy" id="152367"/>
    <lineage>
        <taxon>Eukaryota</taxon>
        <taxon>Viridiplantae</taxon>
        <taxon>Streptophyta</taxon>
        <taxon>Embryophyta</taxon>
        <taxon>Tracheophyta</taxon>
        <taxon>Spermatophyta</taxon>
        <taxon>Magnoliopsida</taxon>
        <taxon>Ranunculales</taxon>
        <taxon>Menispermaceae</taxon>
        <taxon>Menispermoideae</taxon>
        <taxon>Cissampelideae</taxon>
        <taxon>Stephania</taxon>
    </lineage>
</organism>
<evidence type="ECO:0000256" key="4">
    <source>
        <dbReference type="ARBA" id="ARBA00022617"/>
    </source>
</evidence>
<dbReference type="PRINTS" id="PR00463">
    <property type="entry name" value="EP450I"/>
</dbReference>
<dbReference type="GO" id="GO:0044550">
    <property type="term" value="P:secondary metabolite biosynthetic process"/>
    <property type="evidence" value="ECO:0007669"/>
    <property type="project" value="UniProtKB-ARBA"/>
</dbReference>
<evidence type="ECO:0000256" key="5">
    <source>
        <dbReference type="ARBA" id="ARBA00022723"/>
    </source>
</evidence>
<dbReference type="GO" id="GO:0004497">
    <property type="term" value="F:monooxygenase activity"/>
    <property type="evidence" value="ECO:0007669"/>
    <property type="project" value="UniProtKB-KW"/>
</dbReference>